<keyword evidence="2" id="KW-1185">Reference proteome</keyword>
<protein>
    <submittedName>
        <fullName evidence="1">Uncharacterized protein</fullName>
    </submittedName>
</protein>
<evidence type="ECO:0000313" key="2">
    <source>
        <dbReference type="Proteomes" id="UP000006702"/>
    </source>
</evidence>
<dbReference type="AlphaFoldDB" id="A1CV88"/>
<dbReference type="VEuPathDB" id="FungiDB:NFIA_044840"/>
<dbReference type="HOGENOM" id="CLU_1511006_0_0_1"/>
<sequence length="178" mass="19488">MKLSLPLLWLSRSEVAQELVRVVREAGGGAEVTKVAEAVQMVVDYLVLAIKGVAEDPSYGKGMPGVLVWTFREVLPDIKRHQKEQHKLEDAKDTAWKPFQGTAEDAVLKARNVVGVITSLVARIKTLAVAEGQVIINNAVEQVDKVMQTAVQDATWAIKHKATEKAQDSAQDVKEAVH</sequence>
<gene>
    <name evidence="1" type="ORF">NFIA_044840</name>
</gene>
<proteinExistence type="predicted"/>
<dbReference type="KEGG" id="nfi:NFIA_044840"/>
<organism evidence="1 2">
    <name type="scientific">Neosartorya fischeri (strain ATCC 1020 / DSM 3700 / CBS 544.65 / FGSC A1164 / JCM 1740 / NRRL 181 / WB 181)</name>
    <name type="common">Aspergillus fischerianus</name>
    <dbReference type="NCBI Taxonomy" id="331117"/>
    <lineage>
        <taxon>Eukaryota</taxon>
        <taxon>Fungi</taxon>
        <taxon>Dikarya</taxon>
        <taxon>Ascomycota</taxon>
        <taxon>Pezizomycotina</taxon>
        <taxon>Eurotiomycetes</taxon>
        <taxon>Eurotiomycetidae</taxon>
        <taxon>Eurotiales</taxon>
        <taxon>Aspergillaceae</taxon>
        <taxon>Aspergillus</taxon>
        <taxon>Aspergillus subgen. Fumigati</taxon>
    </lineage>
</organism>
<reference evidence="2" key="1">
    <citation type="journal article" date="2008" name="PLoS Genet.">
        <title>Genomic islands in the pathogenic filamentous fungus Aspergillus fumigatus.</title>
        <authorList>
            <person name="Fedorova N.D."/>
            <person name="Khaldi N."/>
            <person name="Joardar V.S."/>
            <person name="Maiti R."/>
            <person name="Amedeo P."/>
            <person name="Anderson M.J."/>
            <person name="Crabtree J."/>
            <person name="Silva J.C."/>
            <person name="Badger J.H."/>
            <person name="Albarraq A."/>
            <person name="Angiuoli S."/>
            <person name="Bussey H."/>
            <person name="Bowyer P."/>
            <person name="Cotty P.J."/>
            <person name="Dyer P.S."/>
            <person name="Egan A."/>
            <person name="Galens K."/>
            <person name="Fraser-Liggett C.M."/>
            <person name="Haas B.J."/>
            <person name="Inman J.M."/>
            <person name="Kent R."/>
            <person name="Lemieux S."/>
            <person name="Malavazi I."/>
            <person name="Orvis J."/>
            <person name="Roemer T."/>
            <person name="Ronning C.M."/>
            <person name="Sundaram J.P."/>
            <person name="Sutton G."/>
            <person name="Turner G."/>
            <person name="Venter J.C."/>
            <person name="White O.R."/>
            <person name="Whitty B.R."/>
            <person name="Youngman P."/>
            <person name="Wolfe K.H."/>
            <person name="Goldman G.H."/>
            <person name="Wortman J.R."/>
            <person name="Jiang B."/>
            <person name="Denning D.W."/>
            <person name="Nierman W.C."/>
        </authorList>
    </citation>
    <scope>NUCLEOTIDE SEQUENCE [LARGE SCALE GENOMIC DNA]</scope>
    <source>
        <strain evidence="2">ATCC 1020 / DSM 3700 / CBS 544.65 / FGSC A1164 / JCM 1740 / NRRL 181 / WB 181</strain>
    </source>
</reference>
<dbReference type="RefSeq" id="XP_001267562.1">
    <property type="nucleotide sequence ID" value="XM_001267561.1"/>
</dbReference>
<dbReference type="EMBL" id="DS027684">
    <property type="protein sequence ID" value="EAW25665.1"/>
    <property type="molecule type" value="Genomic_DNA"/>
</dbReference>
<name>A1CV88_NEOFI</name>
<dbReference type="Proteomes" id="UP000006702">
    <property type="component" value="Unassembled WGS sequence"/>
</dbReference>
<evidence type="ECO:0000313" key="1">
    <source>
        <dbReference type="EMBL" id="EAW25665.1"/>
    </source>
</evidence>
<accession>A1CV88</accession>
<dbReference type="GeneID" id="4594270"/>